<protein>
    <submittedName>
        <fullName evidence="2">Uncharacterized protein</fullName>
    </submittedName>
</protein>
<organism evidence="2 3">
    <name type="scientific">Dreissena polymorpha</name>
    <name type="common">Zebra mussel</name>
    <name type="synonym">Mytilus polymorpha</name>
    <dbReference type="NCBI Taxonomy" id="45954"/>
    <lineage>
        <taxon>Eukaryota</taxon>
        <taxon>Metazoa</taxon>
        <taxon>Spiralia</taxon>
        <taxon>Lophotrochozoa</taxon>
        <taxon>Mollusca</taxon>
        <taxon>Bivalvia</taxon>
        <taxon>Autobranchia</taxon>
        <taxon>Heteroconchia</taxon>
        <taxon>Euheterodonta</taxon>
        <taxon>Imparidentia</taxon>
        <taxon>Neoheterodontei</taxon>
        <taxon>Myida</taxon>
        <taxon>Dreissenoidea</taxon>
        <taxon>Dreissenidae</taxon>
        <taxon>Dreissena</taxon>
    </lineage>
</organism>
<name>A0A9D4BP15_DREPO</name>
<dbReference type="AlphaFoldDB" id="A0A9D4BP15"/>
<comment type="caution">
    <text evidence="2">The sequence shown here is derived from an EMBL/GenBank/DDBJ whole genome shotgun (WGS) entry which is preliminary data.</text>
</comment>
<sequence length="249" mass="28217">MQDSTYTSSQVLQAIRNSLGGTAGKLVVSLGDSASVDLIFQKLDVNFAEPARKGITMKEFFNASQKLEETVTSFGCRLEAILEQAFEGGHLPRSAKNELMCERLWSGLHSEALQSSTRHKLDSSQQYDQLHKDIRQVERELKMSNPPKTRAHSNVHIQPPDMQKQLKDLELKFNYLVSGIQSNVDQRFDDIMKRLDSMSIQPSFSQRPKVQQSVYPPFPTLQQNNHQPNNVRGRGNGYRGRGGIRYPKV</sequence>
<feature type="compositionally biased region" description="Polar residues" evidence="1">
    <location>
        <begin position="219"/>
        <end position="230"/>
    </location>
</feature>
<accession>A0A9D4BP15</accession>
<feature type="compositionally biased region" description="Gly residues" evidence="1">
    <location>
        <begin position="234"/>
        <end position="243"/>
    </location>
</feature>
<feature type="region of interest" description="Disordered" evidence="1">
    <location>
        <begin position="219"/>
        <end position="249"/>
    </location>
</feature>
<reference evidence="2" key="2">
    <citation type="submission" date="2020-11" db="EMBL/GenBank/DDBJ databases">
        <authorList>
            <person name="McCartney M.A."/>
            <person name="Auch B."/>
            <person name="Kono T."/>
            <person name="Mallez S."/>
            <person name="Becker A."/>
            <person name="Gohl D.M."/>
            <person name="Silverstein K.A.T."/>
            <person name="Koren S."/>
            <person name="Bechman K.B."/>
            <person name="Herman A."/>
            <person name="Abrahante J.E."/>
            <person name="Garbe J."/>
        </authorList>
    </citation>
    <scope>NUCLEOTIDE SEQUENCE</scope>
    <source>
        <strain evidence="2">Duluth1</strain>
        <tissue evidence="2">Whole animal</tissue>
    </source>
</reference>
<evidence type="ECO:0000313" key="2">
    <source>
        <dbReference type="EMBL" id="KAH3711076.1"/>
    </source>
</evidence>
<dbReference type="EMBL" id="JAIWYP010000014">
    <property type="protein sequence ID" value="KAH3711076.1"/>
    <property type="molecule type" value="Genomic_DNA"/>
</dbReference>
<keyword evidence="3" id="KW-1185">Reference proteome</keyword>
<evidence type="ECO:0000313" key="3">
    <source>
        <dbReference type="Proteomes" id="UP000828390"/>
    </source>
</evidence>
<proteinExistence type="predicted"/>
<gene>
    <name evidence="2" type="ORF">DPMN_070576</name>
</gene>
<dbReference type="Proteomes" id="UP000828390">
    <property type="component" value="Unassembled WGS sequence"/>
</dbReference>
<reference evidence="2" key="1">
    <citation type="journal article" date="2019" name="bioRxiv">
        <title>The Genome of the Zebra Mussel, Dreissena polymorpha: A Resource for Invasive Species Research.</title>
        <authorList>
            <person name="McCartney M.A."/>
            <person name="Auch B."/>
            <person name="Kono T."/>
            <person name="Mallez S."/>
            <person name="Zhang Y."/>
            <person name="Obille A."/>
            <person name="Becker A."/>
            <person name="Abrahante J.E."/>
            <person name="Garbe J."/>
            <person name="Badalamenti J.P."/>
            <person name="Herman A."/>
            <person name="Mangelson H."/>
            <person name="Liachko I."/>
            <person name="Sullivan S."/>
            <person name="Sone E.D."/>
            <person name="Koren S."/>
            <person name="Silverstein K.A.T."/>
            <person name="Beckman K.B."/>
            <person name="Gohl D.M."/>
        </authorList>
    </citation>
    <scope>NUCLEOTIDE SEQUENCE</scope>
    <source>
        <strain evidence="2">Duluth1</strain>
        <tissue evidence="2">Whole animal</tissue>
    </source>
</reference>
<evidence type="ECO:0000256" key="1">
    <source>
        <dbReference type="SAM" id="MobiDB-lite"/>
    </source>
</evidence>